<reference evidence="1" key="1">
    <citation type="submission" date="2021-04" db="EMBL/GenBank/DDBJ databases">
        <authorList>
            <person name="Hartkoorn R.C."/>
            <person name="Beaudoing E."/>
            <person name="Hot D."/>
        </authorList>
    </citation>
    <scope>NUCLEOTIDE SEQUENCE</scope>
    <source>
        <strain evidence="1">NRRL B-16292</strain>
    </source>
</reference>
<protein>
    <submittedName>
        <fullName evidence="1">Uncharacterized protein</fullName>
    </submittedName>
</protein>
<dbReference type="Proteomes" id="UP001059617">
    <property type="component" value="Chromosome"/>
</dbReference>
<evidence type="ECO:0000313" key="1">
    <source>
        <dbReference type="EMBL" id="UWP85681.1"/>
    </source>
</evidence>
<evidence type="ECO:0000313" key="2">
    <source>
        <dbReference type="Proteomes" id="UP001059617"/>
    </source>
</evidence>
<gene>
    <name evidence="1" type="ORF">Dfulv_16140</name>
</gene>
<organism evidence="1 2">
    <name type="scientific">Dactylosporangium fulvum</name>
    <dbReference type="NCBI Taxonomy" id="53359"/>
    <lineage>
        <taxon>Bacteria</taxon>
        <taxon>Bacillati</taxon>
        <taxon>Actinomycetota</taxon>
        <taxon>Actinomycetes</taxon>
        <taxon>Micromonosporales</taxon>
        <taxon>Micromonosporaceae</taxon>
        <taxon>Dactylosporangium</taxon>
    </lineage>
</organism>
<sequence length="64" mass="6961">MAVAPAVHGRVAPGYEPIREEFARNLRDRDELGAASATVISSWTCGAARRTRPQERCGSATRFS</sequence>
<dbReference type="RefSeq" id="WP_259863860.1">
    <property type="nucleotide sequence ID" value="NZ_CP073720.1"/>
</dbReference>
<accession>A0ABY5W9B8</accession>
<keyword evidence="2" id="KW-1185">Reference proteome</keyword>
<dbReference type="EMBL" id="CP073720">
    <property type="protein sequence ID" value="UWP85681.1"/>
    <property type="molecule type" value="Genomic_DNA"/>
</dbReference>
<name>A0ABY5W9B8_9ACTN</name>
<reference evidence="1" key="2">
    <citation type="submission" date="2022-09" db="EMBL/GenBank/DDBJ databases">
        <title>Biosynthetic gene clusters of Dactylosporangioum fulvum.</title>
        <authorList>
            <person name="Caradec T."/>
        </authorList>
    </citation>
    <scope>NUCLEOTIDE SEQUENCE</scope>
    <source>
        <strain evidence="1">NRRL B-16292</strain>
    </source>
</reference>
<proteinExistence type="predicted"/>